<dbReference type="Pfam" id="PF00226">
    <property type="entry name" value="DnaJ"/>
    <property type="match status" value="1"/>
</dbReference>
<reference evidence="7 8" key="1">
    <citation type="submission" date="2016-02" db="EMBL/GenBank/DDBJ databases">
        <title>Genome analysis of coral dinoflagellate symbionts highlights evolutionary adaptations to a symbiotic lifestyle.</title>
        <authorList>
            <person name="Aranda M."/>
            <person name="Li Y."/>
            <person name="Liew Y.J."/>
            <person name="Baumgarten S."/>
            <person name="Simakov O."/>
            <person name="Wilson M."/>
            <person name="Piel J."/>
            <person name="Ashoor H."/>
            <person name="Bougouffa S."/>
            <person name="Bajic V.B."/>
            <person name="Ryu T."/>
            <person name="Ravasi T."/>
            <person name="Bayer T."/>
            <person name="Micklem G."/>
            <person name="Kim H."/>
            <person name="Bhak J."/>
            <person name="Lajeunesse T.C."/>
            <person name="Voolstra C.R."/>
        </authorList>
    </citation>
    <scope>NUCLEOTIDE SEQUENCE [LARGE SCALE GENOMIC DNA]</scope>
    <source>
        <strain evidence="7 8">CCMP2467</strain>
    </source>
</reference>
<dbReference type="GO" id="GO:0006457">
    <property type="term" value="P:protein folding"/>
    <property type="evidence" value="ECO:0007669"/>
    <property type="project" value="InterPro"/>
</dbReference>
<dbReference type="SUPFAM" id="SSF46565">
    <property type="entry name" value="Chaperone J-domain"/>
    <property type="match status" value="1"/>
</dbReference>
<dbReference type="GO" id="GO:0008270">
    <property type="term" value="F:zinc ion binding"/>
    <property type="evidence" value="ECO:0007669"/>
    <property type="project" value="UniProtKB-KW"/>
</dbReference>
<evidence type="ECO:0000256" key="4">
    <source>
        <dbReference type="ARBA" id="ARBA00022833"/>
    </source>
</evidence>
<accession>A0A1Q9CYV5</accession>
<dbReference type="FunFam" id="2.60.260.20:FF:000003">
    <property type="entry name" value="DnaJ subfamily A member 2"/>
    <property type="match status" value="1"/>
</dbReference>
<dbReference type="GO" id="GO:0051082">
    <property type="term" value="F:unfolded protein binding"/>
    <property type="evidence" value="ECO:0007669"/>
    <property type="project" value="InterPro"/>
</dbReference>
<dbReference type="PANTHER" id="PTHR43888">
    <property type="entry name" value="DNAJ-LIKE-2, ISOFORM A-RELATED"/>
    <property type="match status" value="1"/>
</dbReference>
<dbReference type="AlphaFoldDB" id="A0A1Q9CYV5"/>
<dbReference type="OrthoDB" id="550424at2759"/>
<dbReference type="CDD" id="cd10747">
    <property type="entry name" value="DnaJ_C"/>
    <property type="match status" value="1"/>
</dbReference>
<dbReference type="SUPFAM" id="SSF49493">
    <property type="entry name" value="HSP40/DnaJ peptide-binding domain"/>
    <property type="match status" value="2"/>
</dbReference>
<keyword evidence="5" id="KW-0812">Transmembrane</keyword>
<dbReference type="PRINTS" id="PR00625">
    <property type="entry name" value="JDOMAIN"/>
</dbReference>
<dbReference type="Proteomes" id="UP000186817">
    <property type="component" value="Unassembled WGS sequence"/>
</dbReference>
<dbReference type="Gene3D" id="1.10.287.110">
    <property type="entry name" value="DnaJ domain"/>
    <property type="match status" value="1"/>
</dbReference>
<dbReference type="PROSITE" id="PS00636">
    <property type="entry name" value="DNAJ_1"/>
    <property type="match status" value="1"/>
</dbReference>
<dbReference type="CDD" id="cd06257">
    <property type="entry name" value="DnaJ"/>
    <property type="match status" value="1"/>
</dbReference>
<gene>
    <name evidence="7" type="primary">DNAJA1</name>
    <name evidence="7" type="ORF">AK812_SmicGene30640</name>
</gene>
<evidence type="ECO:0000259" key="6">
    <source>
        <dbReference type="PROSITE" id="PS50076"/>
    </source>
</evidence>
<dbReference type="InterPro" id="IPR036869">
    <property type="entry name" value="J_dom_sf"/>
</dbReference>
<organism evidence="7 8">
    <name type="scientific">Symbiodinium microadriaticum</name>
    <name type="common">Dinoflagellate</name>
    <name type="synonym">Zooxanthella microadriatica</name>
    <dbReference type="NCBI Taxonomy" id="2951"/>
    <lineage>
        <taxon>Eukaryota</taxon>
        <taxon>Sar</taxon>
        <taxon>Alveolata</taxon>
        <taxon>Dinophyceae</taxon>
        <taxon>Suessiales</taxon>
        <taxon>Symbiodiniaceae</taxon>
        <taxon>Symbiodinium</taxon>
    </lineage>
</organism>
<dbReference type="Pfam" id="PF01556">
    <property type="entry name" value="DnaJ_C"/>
    <property type="match status" value="1"/>
</dbReference>
<dbReference type="PROSITE" id="PS50076">
    <property type="entry name" value="DNAJ_2"/>
    <property type="match status" value="1"/>
</dbReference>
<dbReference type="InterPro" id="IPR018253">
    <property type="entry name" value="DnaJ_domain_CS"/>
</dbReference>
<dbReference type="InterPro" id="IPR008971">
    <property type="entry name" value="HSP40/DnaJ_pept-bd"/>
</dbReference>
<feature type="domain" description="J" evidence="6">
    <location>
        <begin position="245"/>
        <end position="306"/>
    </location>
</feature>
<keyword evidence="5" id="KW-1133">Transmembrane helix</keyword>
<feature type="transmembrane region" description="Helical" evidence="5">
    <location>
        <begin position="51"/>
        <end position="69"/>
    </location>
</feature>
<keyword evidence="8" id="KW-1185">Reference proteome</keyword>
<evidence type="ECO:0000256" key="5">
    <source>
        <dbReference type="SAM" id="Phobius"/>
    </source>
</evidence>
<evidence type="ECO:0000256" key="2">
    <source>
        <dbReference type="ARBA" id="ARBA00022737"/>
    </source>
</evidence>
<sequence length="551" mass="60510">MDIGSSLNFARANTCSVLKWLTRQVVTEMDSQHRWCQWGLLRRMPSKRKTVIGHIMLAGLIVWLLPGMIRSCAATLNLRVAHEAKHASDNLEADMSPAARCALHCAASVISGADAAANRTAGAAQMLCRRMMKASSTAKASSVAAAQDVWQDVQLASRWVNSTGMAQTSKRHIQGIHDSFHSACRFLSQSAEVARCKAISCYASAAHSLAGTAEMIAESADKAATTSRDSADCLGAMSQRSAEFSLYAALELPKTASQSEIKRAFRSLAWTHHPDKGGSPERFKEISFAYEVLSNPERRKDYDEKGDRMFYTGPPSSPEELAEMLLRGPGGKPARRKSKDRFLALPVSLEQLYSGYTHSMVVTRRVIDASVPGRWTAVQIQEELTIFIERGSGHGESIRFASKGDEQPECEVGDLIVVLHELEHERFRRRGADLFMKLEIGLAEALSGFRRSLQHLDGRRILVKGDPVLEVDGPFTKAVKGQGMPLKGRPFICGNLFLEIHIHFPEKLDASMMLLLDDVLPRSVNSAEIRDVDAVCTFADADPFAQGLQAG</sequence>
<proteinExistence type="predicted"/>
<keyword evidence="4" id="KW-0862">Zinc</keyword>
<dbReference type="EMBL" id="LSRX01000829">
    <property type="protein sequence ID" value="OLP88095.1"/>
    <property type="molecule type" value="Genomic_DNA"/>
</dbReference>
<keyword evidence="2" id="KW-0677">Repeat</keyword>
<dbReference type="GO" id="GO:0030544">
    <property type="term" value="F:Hsp70 protein binding"/>
    <property type="evidence" value="ECO:0007669"/>
    <property type="project" value="InterPro"/>
</dbReference>
<name>A0A1Q9CYV5_SYMMI</name>
<evidence type="ECO:0000256" key="1">
    <source>
        <dbReference type="ARBA" id="ARBA00022723"/>
    </source>
</evidence>
<dbReference type="SMART" id="SM00271">
    <property type="entry name" value="DnaJ"/>
    <property type="match status" value="1"/>
</dbReference>
<dbReference type="InterPro" id="IPR002939">
    <property type="entry name" value="DnaJ_C"/>
</dbReference>
<evidence type="ECO:0000256" key="3">
    <source>
        <dbReference type="ARBA" id="ARBA00022771"/>
    </source>
</evidence>
<protein>
    <submittedName>
        <fullName evidence="7">DnaJ-like subfamily A member 1</fullName>
    </submittedName>
</protein>
<dbReference type="InterPro" id="IPR001623">
    <property type="entry name" value="DnaJ_domain"/>
</dbReference>
<evidence type="ECO:0000313" key="7">
    <source>
        <dbReference type="EMBL" id="OLP88095.1"/>
    </source>
</evidence>
<keyword evidence="3" id="KW-0863">Zinc-finger</keyword>
<evidence type="ECO:0000313" key="8">
    <source>
        <dbReference type="Proteomes" id="UP000186817"/>
    </source>
</evidence>
<comment type="caution">
    <text evidence="7">The sequence shown here is derived from an EMBL/GenBank/DDBJ whole genome shotgun (WGS) entry which is preliminary data.</text>
</comment>
<keyword evidence="5" id="KW-0472">Membrane</keyword>
<keyword evidence="1" id="KW-0479">Metal-binding</keyword>
<dbReference type="InterPro" id="IPR044713">
    <property type="entry name" value="DNJA1/2-like"/>
</dbReference>
<dbReference type="Gene3D" id="2.60.260.20">
    <property type="entry name" value="Urease metallochaperone UreE, N-terminal domain"/>
    <property type="match status" value="2"/>
</dbReference>